<feature type="domain" description="DUF4218" evidence="2">
    <location>
        <begin position="440"/>
        <end position="506"/>
    </location>
</feature>
<evidence type="ECO:0000259" key="2">
    <source>
        <dbReference type="Pfam" id="PF13960"/>
    </source>
</evidence>
<dbReference type="EMBL" id="SSTD01016830">
    <property type="protein sequence ID" value="TYK00395.1"/>
    <property type="molecule type" value="Genomic_DNA"/>
</dbReference>
<evidence type="ECO:0000313" key="3">
    <source>
        <dbReference type="EMBL" id="TYK00395.1"/>
    </source>
</evidence>
<reference evidence="3 4" key="1">
    <citation type="submission" date="2019-08" db="EMBL/GenBank/DDBJ databases">
        <title>Draft genome sequences of two oriental melons (Cucumis melo L. var makuwa).</title>
        <authorList>
            <person name="Kwon S.-Y."/>
        </authorList>
    </citation>
    <scope>NUCLEOTIDE SEQUENCE [LARGE SCALE GENOMIC DNA]</scope>
    <source>
        <strain evidence="4">cv. Chang Bougi</strain>
        <tissue evidence="3">Leaf</tissue>
    </source>
</reference>
<dbReference type="InterPro" id="IPR025312">
    <property type="entry name" value="DUF4216"/>
</dbReference>
<organism evidence="3 4">
    <name type="scientific">Cucumis melo var. makuwa</name>
    <name type="common">Oriental melon</name>
    <dbReference type="NCBI Taxonomy" id="1194695"/>
    <lineage>
        <taxon>Eukaryota</taxon>
        <taxon>Viridiplantae</taxon>
        <taxon>Streptophyta</taxon>
        <taxon>Embryophyta</taxon>
        <taxon>Tracheophyta</taxon>
        <taxon>Spermatophyta</taxon>
        <taxon>Magnoliopsida</taxon>
        <taxon>eudicotyledons</taxon>
        <taxon>Gunneridae</taxon>
        <taxon>Pentapetalae</taxon>
        <taxon>rosids</taxon>
        <taxon>fabids</taxon>
        <taxon>Cucurbitales</taxon>
        <taxon>Cucurbitaceae</taxon>
        <taxon>Benincaseae</taxon>
        <taxon>Cucumis</taxon>
    </lineage>
</organism>
<dbReference type="InterPro" id="IPR025452">
    <property type="entry name" value="DUF4218"/>
</dbReference>
<dbReference type="Pfam" id="PF02992">
    <property type="entry name" value="Transposase_21"/>
    <property type="match status" value="1"/>
</dbReference>
<feature type="domain" description="DUF4216" evidence="1">
    <location>
        <begin position="656"/>
        <end position="722"/>
    </location>
</feature>
<dbReference type="PANTHER" id="PTHR48258">
    <property type="entry name" value="DUF4218 DOMAIN-CONTAINING PROTEIN-RELATED"/>
    <property type="match status" value="1"/>
</dbReference>
<dbReference type="Pfam" id="PF13960">
    <property type="entry name" value="DUF4218"/>
    <property type="match status" value="1"/>
</dbReference>
<protein>
    <recommendedName>
        <fullName evidence="5">Transposase</fullName>
    </recommendedName>
</protein>
<comment type="caution">
    <text evidence="3">The sequence shown here is derived from an EMBL/GenBank/DDBJ whole genome shotgun (WGS) entry which is preliminary data.</text>
</comment>
<dbReference type="Pfam" id="PF13952">
    <property type="entry name" value="DUF4216"/>
    <property type="match status" value="1"/>
</dbReference>
<dbReference type="InterPro" id="IPR004242">
    <property type="entry name" value="Transposase_21"/>
</dbReference>
<name>A0A5D3BMU6_CUCMM</name>
<accession>A0A5D3BMU6</accession>
<evidence type="ECO:0008006" key="5">
    <source>
        <dbReference type="Google" id="ProtNLM"/>
    </source>
</evidence>
<dbReference type="Proteomes" id="UP000321947">
    <property type="component" value="Unassembled WGS sequence"/>
</dbReference>
<gene>
    <name evidence="3" type="ORF">E5676_scaffold1112G00640</name>
</gene>
<evidence type="ECO:0000259" key="1">
    <source>
        <dbReference type="Pfam" id="PF13952"/>
    </source>
</evidence>
<evidence type="ECO:0000313" key="4">
    <source>
        <dbReference type="Proteomes" id="UP000321947"/>
    </source>
</evidence>
<proteinExistence type="predicted"/>
<dbReference type="AlphaFoldDB" id="A0A5D3BMU6"/>
<dbReference type="PANTHER" id="PTHR48258:SF3">
    <property type="entry name" value="FK506-BINDING PROTEIN 4-LIKE ISOFORM X1"/>
    <property type="match status" value="1"/>
</dbReference>
<sequence length="774" mass="90451">MDARTKQIRQGMPAKVLRYFPIISRLKRMFNTYEIAKNLTWHSQHKSNDGKMHHPVDSVAWELIDMKWPGFSMEPRNLRFGLATDGFNPFSSLSSKYSCWPVMLVTYNLPPWLCMKKENIMLTLLILGPKQPSNDIDIYLQPLIEDLEELWKGLSCYDIVSKSAFNLRAILMWTINDFPAYGNLVGCTTKGKTACPTCGDDTHAVWLKNSRKFSYMAHRRFLPSSHSYRKKKSWFDGTVEKRLPPKLVNGNQIYLRLRKFENHWGKCNKRKRSTQVKEMWKKRSIFFDLPYWKELVLRHNIDVMHVEKNICESIVGTLLGIERKSKDRVNARKYLELIGIRADLHPQERGKQIYLPAAPYTLSKSKKQSFCKRLYNLKLPDGYSSNISNCISLDDCKIMGSKSHDCHVLIQQFLPMALRGLLPKRPRNTIMRLCLMFNTICQRVIDREKLVEIEHEIDETLCLLEKFFPPSFFDIMVHLLIHLGREARLCGPVQFRWMYPFERYHVYPYIRQPEFFRKECHNEELENSVILEGRPISAGISITMDDDDLKNAHRYVLFNTTEIEPFVEYVFKIETDSSNTNESKLVKWLANEPRKSAVSYTGFVVNGHVKSIEKSTQNNGISLQAKTLCRSSCRDKAEVVDMVSYYGVLTQIILLDYYVHQIPLFRCDWVNVSNGVRVEDGFTLVNLHQSQHQFSKEPFILASQAKQVFYSRENETSNWYVVLKAPPRRFHDLEIYDGEYDAFISESNSTPFKNVDEYNEECSYARDDCEGLLI</sequence>